<evidence type="ECO:0000256" key="1">
    <source>
        <dbReference type="ARBA" id="ARBA00022729"/>
    </source>
</evidence>
<dbReference type="PANTHER" id="PTHR24373:SF275">
    <property type="entry name" value="TIR DOMAIN-CONTAINING PROTEIN"/>
    <property type="match status" value="1"/>
</dbReference>
<sequence>MGIKLALLACAVVGVPVNATLDCPYRNGYDENETILVASNTICASQGGKMLPVCLIDRDCTVVGRFSSTNTSFPSANSTFSSFNISSLVVGSGIRAIGDLSDYPDNLPLRVSDCSNRFTLKNAIFPPQLVNITISNCYVSYTDFNAIIWPNSSMTLTLNYCNISNQHFNFPPNVVELNLVKNKLDMIPPEVAHRPNLRTLDVSWNYIGAITSINLSSLSSLTLDFNNLQAIQNVHFSDRLDYLSAKYITLSRFEVNNDTYDVLEWLYYHGSLVLETEYTLSGRSQCELAQGHMTTLGSNMSVCVLPSYVENVPDEVFAEEKTNYVQIILWVIACLVIVVVVAAVYVIRRRRVAESRLPTKDTWDYMM</sequence>
<evidence type="ECO:0000256" key="3">
    <source>
        <dbReference type="SAM" id="SignalP"/>
    </source>
</evidence>
<dbReference type="PANTHER" id="PTHR24373">
    <property type="entry name" value="SLIT RELATED LEUCINE-RICH REPEAT NEURONAL PROTEIN"/>
    <property type="match status" value="1"/>
</dbReference>
<keyword evidence="2" id="KW-0812">Transmembrane</keyword>
<dbReference type="InterPro" id="IPR032675">
    <property type="entry name" value="LRR_dom_sf"/>
</dbReference>
<keyword evidence="2" id="KW-1133">Transmembrane helix</keyword>
<feature type="signal peptide" evidence="3">
    <location>
        <begin position="1"/>
        <end position="19"/>
    </location>
</feature>
<keyword evidence="5" id="KW-1185">Reference proteome</keyword>
<dbReference type="AlphaFoldDB" id="A0A6G0WNK3"/>
<name>A0A6G0WNK3_9STRA</name>
<accession>A0A6G0WNK3</accession>
<organism evidence="4 5">
    <name type="scientific">Aphanomyces euteiches</name>
    <dbReference type="NCBI Taxonomy" id="100861"/>
    <lineage>
        <taxon>Eukaryota</taxon>
        <taxon>Sar</taxon>
        <taxon>Stramenopiles</taxon>
        <taxon>Oomycota</taxon>
        <taxon>Saprolegniomycetes</taxon>
        <taxon>Saprolegniales</taxon>
        <taxon>Verrucalvaceae</taxon>
        <taxon>Aphanomyces</taxon>
    </lineage>
</organism>
<feature type="transmembrane region" description="Helical" evidence="2">
    <location>
        <begin position="327"/>
        <end position="347"/>
    </location>
</feature>
<dbReference type="InterPro" id="IPR001611">
    <property type="entry name" value="Leu-rich_rpt"/>
</dbReference>
<evidence type="ECO:0000256" key="2">
    <source>
        <dbReference type="SAM" id="Phobius"/>
    </source>
</evidence>
<dbReference type="InterPro" id="IPR050328">
    <property type="entry name" value="Dev_Immune_Receptor"/>
</dbReference>
<dbReference type="EMBL" id="VJMJ01000170">
    <property type="protein sequence ID" value="KAF0728954.1"/>
    <property type="molecule type" value="Genomic_DNA"/>
</dbReference>
<dbReference type="VEuPathDB" id="FungiDB:AeMF1_019427"/>
<keyword evidence="2" id="KW-0472">Membrane</keyword>
<dbReference type="Pfam" id="PF13855">
    <property type="entry name" value="LRR_8"/>
    <property type="match status" value="1"/>
</dbReference>
<gene>
    <name evidence="4" type="ORF">Ae201684_013256</name>
</gene>
<comment type="caution">
    <text evidence="4">The sequence shown here is derived from an EMBL/GenBank/DDBJ whole genome shotgun (WGS) entry which is preliminary data.</text>
</comment>
<dbReference type="Proteomes" id="UP000481153">
    <property type="component" value="Unassembled WGS sequence"/>
</dbReference>
<protein>
    <recommendedName>
        <fullName evidence="6">Leucine-rich repeat-containing N-terminal plant-type domain-containing protein</fullName>
    </recommendedName>
</protein>
<evidence type="ECO:0000313" key="5">
    <source>
        <dbReference type="Proteomes" id="UP000481153"/>
    </source>
</evidence>
<feature type="chain" id="PRO_5026213557" description="Leucine-rich repeat-containing N-terminal plant-type domain-containing protein" evidence="3">
    <location>
        <begin position="20"/>
        <end position="367"/>
    </location>
</feature>
<dbReference type="Gene3D" id="3.80.10.10">
    <property type="entry name" value="Ribonuclease Inhibitor"/>
    <property type="match status" value="1"/>
</dbReference>
<keyword evidence="1 3" id="KW-0732">Signal</keyword>
<reference evidence="4 5" key="1">
    <citation type="submission" date="2019-07" db="EMBL/GenBank/DDBJ databases">
        <title>Genomics analysis of Aphanomyces spp. identifies a new class of oomycete effector associated with host adaptation.</title>
        <authorList>
            <person name="Gaulin E."/>
        </authorList>
    </citation>
    <scope>NUCLEOTIDE SEQUENCE [LARGE SCALE GENOMIC DNA]</scope>
    <source>
        <strain evidence="4 5">ATCC 201684</strain>
    </source>
</reference>
<proteinExistence type="predicted"/>
<evidence type="ECO:0000313" key="4">
    <source>
        <dbReference type="EMBL" id="KAF0728954.1"/>
    </source>
</evidence>
<dbReference type="SUPFAM" id="SSF52058">
    <property type="entry name" value="L domain-like"/>
    <property type="match status" value="1"/>
</dbReference>
<evidence type="ECO:0008006" key="6">
    <source>
        <dbReference type="Google" id="ProtNLM"/>
    </source>
</evidence>